<protein>
    <submittedName>
        <fullName evidence="2">Uncharacterized protein</fullName>
    </submittedName>
</protein>
<dbReference type="AlphaFoldDB" id="A0A2Z5ZHP4"/>
<reference evidence="2 3" key="1">
    <citation type="submission" date="2018-02" db="EMBL/GenBank/DDBJ databases">
        <title>Acetobacter orientalis genome.</title>
        <authorList>
            <person name="Nakashima N."/>
            <person name="Tamura T."/>
        </authorList>
    </citation>
    <scope>NUCLEOTIDE SEQUENCE [LARGE SCALE GENOMIC DNA]</scope>
    <source>
        <strain evidence="2 3">FAN1</strain>
    </source>
</reference>
<evidence type="ECO:0000313" key="3">
    <source>
        <dbReference type="Proteomes" id="UP000270034"/>
    </source>
</evidence>
<feature type="signal peptide" evidence="1">
    <location>
        <begin position="1"/>
        <end position="27"/>
    </location>
</feature>
<feature type="chain" id="PRO_5016247348" evidence="1">
    <location>
        <begin position="28"/>
        <end position="53"/>
    </location>
</feature>
<sequence length="53" mass="5600">MSFGVRKRVVGCLSVACVGLSVSMAHATGEALAPRLFTPLTHGKVRQPLWCGC</sequence>
<dbReference type="EMBL" id="AP018515">
    <property type="protein sequence ID" value="BBC79895.1"/>
    <property type="molecule type" value="Genomic_DNA"/>
</dbReference>
<gene>
    <name evidence="2" type="ORF">AcetOrient_orf02326</name>
</gene>
<name>A0A2Z5ZHP4_9PROT</name>
<evidence type="ECO:0000313" key="2">
    <source>
        <dbReference type="EMBL" id="BBC79895.1"/>
    </source>
</evidence>
<dbReference type="Proteomes" id="UP000270034">
    <property type="component" value="Chromosome"/>
</dbReference>
<accession>A0A2Z5ZHP4</accession>
<proteinExistence type="predicted"/>
<dbReference type="KEGG" id="aot:AcetOri_orf02326"/>
<organism evidence="2 3">
    <name type="scientific">Acetobacter orientalis</name>
    <dbReference type="NCBI Taxonomy" id="146474"/>
    <lineage>
        <taxon>Bacteria</taxon>
        <taxon>Pseudomonadati</taxon>
        <taxon>Pseudomonadota</taxon>
        <taxon>Alphaproteobacteria</taxon>
        <taxon>Acetobacterales</taxon>
        <taxon>Acetobacteraceae</taxon>
        <taxon>Acetobacter</taxon>
    </lineage>
</organism>
<keyword evidence="1" id="KW-0732">Signal</keyword>
<evidence type="ECO:0000256" key="1">
    <source>
        <dbReference type="SAM" id="SignalP"/>
    </source>
</evidence>